<evidence type="ECO:0000313" key="3">
    <source>
        <dbReference type="Proteomes" id="UP000235371"/>
    </source>
</evidence>
<dbReference type="GO" id="GO:0046983">
    <property type="term" value="F:protein dimerization activity"/>
    <property type="evidence" value="ECO:0007669"/>
    <property type="project" value="InterPro"/>
</dbReference>
<protein>
    <recommendedName>
        <fullName evidence="1">HAT C-terminal dimerisation domain-containing protein</fullName>
    </recommendedName>
</protein>
<dbReference type="AlphaFoldDB" id="A0A2J6SXA9"/>
<gene>
    <name evidence="2" type="ORF">K444DRAFT_537541</name>
</gene>
<dbReference type="InterPro" id="IPR008906">
    <property type="entry name" value="HATC_C_dom"/>
</dbReference>
<evidence type="ECO:0000259" key="1">
    <source>
        <dbReference type="Pfam" id="PF05699"/>
    </source>
</evidence>
<dbReference type="EMBL" id="KZ613855">
    <property type="protein sequence ID" value="PMD55410.1"/>
    <property type="molecule type" value="Genomic_DNA"/>
</dbReference>
<keyword evidence="3" id="KW-1185">Reference proteome</keyword>
<dbReference type="GeneID" id="36583554"/>
<dbReference type="InParanoid" id="A0A2J6SXA9"/>
<organism evidence="2 3">
    <name type="scientific">Hyaloscypha bicolor E</name>
    <dbReference type="NCBI Taxonomy" id="1095630"/>
    <lineage>
        <taxon>Eukaryota</taxon>
        <taxon>Fungi</taxon>
        <taxon>Dikarya</taxon>
        <taxon>Ascomycota</taxon>
        <taxon>Pezizomycotina</taxon>
        <taxon>Leotiomycetes</taxon>
        <taxon>Helotiales</taxon>
        <taxon>Hyaloscyphaceae</taxon>
        <taxon>Hyaloscypha</taxon>
        <taxon>Hyaloscypha bicolor</taxon>
    </lineage>
</organism>
<dbReference type="InterPro" id="IPR012337">
    <property type="entry name" value="RNaseH-like_sf"/>
</dbReference>
<feature type="domain" description="HAT C-terminal dimerisation" evidence="1">
    <location>
        <begin position="1"/>
        <end position="54"/>
    </location>
</feature>
<dbReference type="SUPFAM" id="SSF53098">
    <property type="entry name" value="Ribonuclease H-like"/>
    <property type="match status" value="1"/>
</dbReference>
<proteinExistence type="predicted"/>
<reference evidence="2 3" key="1">
    <citation type="submission" date="2016-04" db="EMBL/GenBank/DDBJ databases">
        <title>A degradative enzymes factory behind the ericoid mycorrhizal symbiosis.</title>
        <authorList>
            <consortium name="DOE Joint Genome Institute"/>
            <person name="Martino E."/>
            <person name="Morin E."/>
            <person name="Grelet G."/>
            <person name="Kuo A."/>
            <person name="Kohler A."/>
            <person name="Daghino S."/>
            <person name="Barry K."/>
            <person name="Choi C."/>
            <person name="Cichocki N."/>
            <person name="Clum A."/>
            <person name="Copeland A."/>
            <person name="Hainaut M."/>
            <person name="Haridas S."/>
            <person name="Labutti K."/>
            <person name="Lindquist E."/>
            <person name="Lipzen A."/>
            <person name="Khouja H.-R."/>
            <person name="Murat C."/>
            <person name="Ohm R."/>
            <person name="Olson A."/>
            <person name="Spatafora J."/>
            <person name="Veneault-Fourrey C."/>
            <person name="Henrissat B."/>
            <person name="Grigoriev I."/>
            <person name="Martin F."/>
            <person name="Perotto S."/>
        </authorList>
    </citation>
    <scope>NUCLEOTIDE SEQUENCE [LARGE SCALE GENOMIC DNA]</scope>
    <source>
        <strain evidence="2 3">E</strain>
    </source>
</reference>
<sequence>YPNLSRMALDILSIPAILADPERLFSSAKLLISDLRNKLGMDIIKAFECLKSWYKIKGWEAKSEWLEKIIDIKAGLSL</sequence>
<dbReference type="OrthoDB" id="3439855at2759"/>
<accession>A0A2J6SXA9</accession>
<dbReference type="RefSeq" id="XP_024732314.1">
    <property type="nucleotide sequence ID" value="XM_024875474.1"/>
</dbReference>
<name>A0A2J6SXA9_9HELO</name>
<feature type="non-terminal residue" evidence="2">
    <location>
        <position position="1"/>
    </location>
</feature>
<dbReference type="Proteomes" id="UP000235371">
    <property type="component" value="Unassembled WGS sequence"/>
</dbReference>
<evidence type="ECO:0000313" key="2">
    <source>
        <dbReference type="EMBL" id="PMD55410.1"/>
    </source>
</evidence>
<dbReference type="Pfam" id="PF05699">
    <property type="entry name" value="Dimer_Tnp_hAT"/>
    <property type="match status" value="1"/>
</dbReference>